<accession>A0A450XS64</accession>
<evidence type="ECO:0000313" key="1">
    <source>
        <dbReference type="EMBL" id="VFK32113.1"/>
    </source>
</evidence>
<gene>
    <name evidence="1" type="ORF">BECKMB1821G_GA0114241_11029</name>
</gene>
<name>A0A450XS64_9GAMM</name>
<dbReference type="EMBL" id="CAADFO010000102">
    <property type="protein sequence ID" value="VFK32113.1"/>
    <property type="molecule type" value="Genomic_DNA"/>
</dbReference>
<dbReference type="AlphaFoldDB" id="A0A450XS64"/>
<organism evidence="1">
    <name type="scientific">Candidatus Kentrum sp. MB</name>
    <dbReference type="NCBI Taxonomy" id="2138164"/>
    <lineage>
        <taxon>Bacteria</taxon>
        <taxon>Pseudomonadati</taxon>
        <taxon>Pseudomonadota</taxon>
        <taxon>Gammaproteobacteria</taxon>
        <taxon>Candidatus Kentrum</taxon>
    </lineage>
</organism>
<sequence length="71" mass="8446">MESQLNFLMRALQIQTWYYNRSLAESRKKLDMPLTKPIMYGYFAELVGDGGKILEINLIHYSIRIEEEIVY</sequence>
<proteinExistence type="predicted"/>
<protein>
    <submittedName>
        <fullName evidence="1">Uncharacterized protein</fullName>
    </submittedName>
</protein>
<reference evidence="1" key="1">
    <citation type="submission" date="2019-02" db="EMBL/GenBank/DDBJ databases">
        <authorList>
            <person name="Gruber-Vodicka R. H."/>
            <person name="Seah K. B. B."/>
        </authorList>
    </citation>
    <scope>NUCLEOTIDE SEQUENCE</scope>
    <source>
        <strain evidence="1">BECK_BZ197</strain>
    </source>
</reference>